<evidence type="ECO:0000313" key="2">
    <source>
        <dbReference type="Proteomes" id="UP000814140"/>
    </source>
</evidence>
<evidence type="ECO:0000313" key="1">
    <source>
        <dbReference type="EMBL" id="KAI0059451.1"/>
    </source>
</evidence>
<reference evidence="1" key="1">
    <citation type="submission" date="2021-03" db="EMBL/GenBank/DDBJ databases">
        <authorList>
            <consortium name="DOE Joint Genome Institute"/>
            <person name="Ahrendt S."/>
            <person name="Looney B.P."/>
            <person name="Miyauchi S."/>
            <person name="Morin E."/>
            <person name="Drula E."/>
            <person name="Courty P.E."/>
            <person name="Chicoki N."/>
            <person name="Fauchery L."/>
            <person name="Kohler A."/>
            <person name="Kuo A."/>
            <person name="Labutti K."/>
            <person name="Pangilinan J."/>
            <person name="Lipzen A."/>
            <person name="Riley R."/>
            <person name="Andreopoulos W."/>
            <person name="He G."/>
            <person name="Johnson J."/>
            <person name="Barry K.W."/>
            <person name="Grigoriev I.V."/>
            <person name="Nagy L."/>
            <person name="Hibbett D."/>
            <person name="Henrissat B."/>
            <person name="Matheny P.B."/>
            <person name="Labbe J."/>
            <person name="Martin F."/>
        </authorList>
    </citation>
    <scope>NUCLEOTIDE SEQUENCE</scope>
    <source>
        <strain evidence="1">HHB10654</strain>
    </source>
</reference>
<dbReference type="Proteomes" id="UP000814140">
    <property type="component" value="Unassembled WGS sequence"/>
</dbReference>
<keyword evidence="2" id="KW-1185">Reference proteome</keyword>
<comment type="caution">
    <text evidence="1">The sequence shown here is derived from an EMBL/GenBank/DDBJ whole genome shotgun (WGS) entry which is preliminary data.</text>
</comment>
<reference evidence="1" key="2">
    <citation type="journal article" date="2022" name="New Phytol.">
        <title>Evolutionary transition to the ectomycorrhizal habit in the genomes of a hyperdiverse lineage of mushroom-forming fungi.</title>
        <authorList>
            <person name="Looney B."/>
            <person name="Miyauchi S."/>
            <person name="Morin E."/>
            <person name="Drula E."/>
            <person name="Courty P.E."/>
            <person name="Kohler A."/>
            <person name="Kuo A."/>
            <person name="LaButti K."/>
            <person name="Pangilinan J."/>
            <person name="Lipzen A."/>
            <person name="Riley R."/>
            <person name="Andreopoulos W."/>
            <person name="He G."/>
            <person name="Johnson J."/>
            <person name="Nolan M."/>
            <person name="Tritt A."/>
            <person name="Barry K.W."/>
            <person name="Grigoriev I.V."/>
            <person name="Nagy L.G."/>
            <person name="Hibbett D."/>
            <person name="Henrissat B."/>
            <person name="Matheny P.B."/>
            <person name="Labbe J."/>
            <person name="Martin F.M."/>
        </authorList>
    </citation>
    <scope>NUCLEOTIDE SEQUENCE</scope>
    <source>
        <strain evidence="1">HHB10654</strain>
    </source>
</reference>
<proteinExistence type="predicted"/>
<dbReference type="EMBL" id="MU277226">
    <property type="protein sequence ID" value="KAI0059451.1"/>
    <property type="molecule type" value="Genomic_DNA"/>
</dbReference>
<protein>
    <submittedName>
        <fullName evidence="1">Gcd10p-domain-containing protein</fullName>
    </submittedName>
</protein>
<sequence>MSDTPISESSSSQSVPPPKTNVIRAGDTVLLRLPTGDVRSYKLEADSVVNLGKFGSFEANYLVDQPYGLTHEISDKKLKVVPPRTIEEVEDTEATNELINDGQYVQPLTAIEIETLKESGVHASDIIKKQIEMHANYSLKTEYSKDKYKKRKEAKYSKSFTTIEPTLFNVCEYWFKKDQNRIRDLRIDELSQMMNLANIRPGGRYLAVDDASGMVVSAILERLGGSGRLLTICDVDSPPAYPVMTQMNFSKELVAPVLLSLNWATADEEYIPVTIPAEPSSGPVKSDKQKVRLNKRKAVTDTLSNTREELFAGEFEGLIVATEYEPYSVIEKLTPYLAGSASIVVHSPHLQIVSDLQSKLRLRPQYLAPSVSESWLRRYQVLPGRTHPIMTTSGTGGYLLHTIKIYDDPSATPVVLHRPKVKKIVPSSTESNFDTPAPAGQASSLPDALDVTSESVSQDMQAES</sequence>
<gene>
    <name evidence="1" type="ORF">BV25DRAFT_1828976</name>
</gene>
<organism evidence="1 2">
    <name type="scientific">Artomyces pyxidatus</name>
    <dbReference type="NCBI Taxonomy" id="48021"/>
    <lineage>
        <taxon>Eukaryota</taxon>
        <taxon>Fungi</taxon>
        <taxon>Dikarya</taxon>
        <taxon>Basidiomycota</taxon>
        <taxon>Agaricomycotina</taxon>
        <taxon>Agaricomycetes</taxon>
        <taxon>Russulales</taxon>
        <taxon>Auriscalpiaceae</taxon>
        <taxon>Artomyces</taxon>
    </lineage>
</organism>
<accession>A0ACB8SUU6</accession>
<name>A0ACB8SUU6_9AGAM</name>